<dbReference type="RefSeq" id="WP_239525160.1">
    <property type="nucleotide sequence ID" value="NZ_BAAAVF010000008.1"/>
</dbReference>
<evidence type="ECO:0000256" key="4">
    <source>
        <dbReference type="ARBA" id="ARBA00022692"/>
    </source>
</evidence>
<organism evidence="10 11">
    <name type="scientific">Oerskovia jenensis</name>
    <dbReference type="NCBI Taxonomy" id="162169"/>
    <lineage>
        <taxon>Bacteria</taxon>
        <taxon>Bacillati</taxon>
        <taxon>Actinomycetota</taxon>
        <taxon>Actinomycetes</taxon>
        <taxon>Micrococcales</taxon>
        <taxon>Cellulomonadaceae</taxon>
        <taxon>Oerskovia</taxon>
    </lineage>
</organism>
<dbReference type="Gene3D" id="1.10.3720.10">
    <property type="entry name" value="MetI-like"/>
    <property type="match status" value="1"/>
</dbReference>
<comment type="caution">
    <text evidence="10">The sequence shown here is derived from an EMBL/GenBank/DDBJ whole genome shotgun (WGS) entry which is preliminary data.</text>
</comment>
<dbReference type="EMBL" id="JAFBBO010000001">
    <property type="protein sequence ID" value="MBM7478530.1"/>
    <property type="molecule type" value="Genomic_DNA"/>
</dbReference>
<keyword evidence="6 7" id="KW-0472">Membrane</keyword>
<dbReference type="Pfam" id="PF00528">
    <property type="entry name" value="BPD_transp_1"/>
    <property type="match status" value="1"/>
</dbReference>
<evidence type="ECO:0000259" key="9">
    <source>
        <dbReference type="PROSITE" id="PS50928"/>
    </source>
</evidence>
<dbReference type="Proteomes" id="UP000698059">
    <property type="component" value="Unassembled WGS sequence"/>
</dbReference>
<dbReference type="InterPro" id="IPR050809">
    <property type="entry name" value="UgpAE/MalFG_permease"/>
</dbReference>
<name>A0ABS2LDP2_9CELL</name>
<keyword evidence="10" id="KW-0762">Sugar transport</keyword>
<keyword evidence="3" id="KW-1003">Cell membrane</keyword>
<dbReference type="SUPFAM" id="SSF161098">
    <property type="entry name" value="MetI-like"/>
    <property type="match status" value="1"/>
</dbReference>
<keyword evidence="11" id="KW-1185">Reference proteome</keyword>
<comment type="subcellular location">
    <subcellularLocation>
        <location evidence="1 7">Cell membrane</location>
        <topology evidence="1 7">Multi-pass membrane protein</topology>
    </subcellularLocation>
</comment>
<feature type="region of interest" description="Disordered" evidence="8">
    <location>
        <begin position="1"/>
        <end position="51"/>
    </location>
</feature>
<evidence type="ECO:0000313" key="10">
    <source>
        <dbReference type="EMBL" id="MBM7478530.1"/>
    </source>
</evidence>
<feature type="transmembrane region" description="Helical" evidence="7">
    <location>
        <begin position="63"/>
        <end position="96"/>
    </location>
</feature>
<evidence type="ECO:0000256" key="5">
    <source>
        <dbReference type="ARBA" id="ARBA00022989"/>
    </source>
</evidence>
<keyword evidence="4 7" id="KW-0812">Transmembrane</keyword>
<dbReference type="InterPro" id="IPR000515">
    <property type="entry name" value="MetI-like"/>
</dbReference>
<evidence type="ECO:0000256" key="1">
    <source>
        <dbReference type="ARBA" id="ARBA00004651"/>
    </source>
</evidence>
<feature type="domain" description="ABC transmembrane type-1" evidence="9">
    <location>
        <begin position="121"/>
        <end position="332"/>
    </location>
</feature>
<feature type="transmembrane region" description="Helical" evidence="7">
    <location>
        <begin position="158"/>
        <end position="179"/>
    </location>
</feature>
<dbReference type="InterPro" id="IPR035906">
    <property type="entry name" value="MetI-like_sf"/>
</dbReference>
<evidence type="ECO:0000256" key="3">
    <source>
        <dbReference type="ARBA" id="ARBA00022475"/>
    </source>
</evidence>
<gene>
    <name evidence="10" type="ORF">JOD49_001450</name>
</gene>
<evidence type="ECO:0000256" key="7">
    <source>
        <dbReference type="RuleBase" id="RU363032"/>
    </source>
</evidence>
<comment type="similarity">
    <text evidence="7">Belongs to the binding-protein-dependent transport system permease family.</text>
</comment>
<dbReference type="CDD" id="cd06261">
    <property type="entry name" value="TM_PBP2"/>
    <property type="match status" value="1"/>
</dbReference>
<feature type="compositionally biased region" description="Low complexity" evidence="8">
    <location>
        <begin position="29"/>
        <end position="51"/>
    </location>
</feature>
<keyword evidence="2 7" id="KW-0813">Transport</keyword>
<evidence type="ECO:0000256" key="2">
    <source>
        <dbReference type="ARBA" id="ARBA00022448"/>
    </source>
</evidence>
<feature type="transmembrane region" description="Helical" evidence="7">
    <location>
        <begin position="116"/>
        <end position="146"/>
    </location>
</feature>
<feature type="transmembrane region" description="Helical" evidence="7">
    <location>
        <begin position="311"/>
        <end position="331"/>
    </location>
</feature>
<dbReference type="PANTHER" id="PTHR43227">
    <property type="entry name" value="BLL4140 PROTEIN"/>
    <property type="match status" value="1"/>
</dbReference>
<dbReference type="PROSITE" id="PS50928">
    <property type="entry name" value="ABC_TM1"/>
    <property type="match status" value="1"/>
</dbReference>
<proteinExistence type="inferred from homology"/>
<evidence type="ECO:0000313" key="11">
    <source>
        <dbReference type="Proteomes" id="UP000698059"/>
    </source>
</evidence>
<feature type="transmembrane region" description="Helical" evidence="7">
    <location>
        <begin position="264"/>
        <end position="285"/>
    </location>
</feature>
<sequence>MTATTPSGDVLGPGLEGSVPDGATTVAQAPSGGSSRPSGGSAPTGPTGPSAFRRTMARREARIGLLFALPAFLLFLAFRFGPAIAGVGLSFFEYTIGGTAEWTGLDNFERMVNDPIFWSAMRVTLILSVLIVPLSLAISTFMALLVRRSFRGSGFYRSVFFLPVVTSLVLAATVFTWVFSTGGPWSQLMGLIGLSTDSWLGSTTLVLPALALVSIWSRFGYGMLILLARMQDLPRELEEAAALDGANAWHRFWHIIMPQLKPTLFFLAVIETTASFQIFDLVYTMTGGGPARASYSLVYQIYDQGFKYFDLGYASTLGVALFIITIVVALVQRRLIGRDK</sequence>
<dbReference type="PANTHER" id="PTHR43227:SF11">
    <property type="entry name" value="BLL4140 PROTEIN"/>
    <property type="match status" value="1"/>
</dbReference>
<reference evidence="10 11" key="1">
    <citation type="submission" date="2021-01" db="EMBL/GenBank/DDBJ databases">
        <title>Sequencing the genomes of 1000 actinobacteria strains.</title>
        <authorList>
            <person name="Klenk H.-P."/>
        </authorList>
    </citation>
    <scope>NUCLEOTIDE SEQUENCE [LARGE SCALE GENOMIC DNA]</scope>
    <source>
        <strain evidence="10 11">DSM 46000</strain>
    </source>
</reference>
<feature type="transmembrane region" description="Helical" evidence="7">
    <location>
        <begin position="199"/>
        <end position="221"/>
    </location>
</feature>
<accession>A0ABS2LDP2</accession>
<evidence type="ECO:0000256" key="6">
    <source>
        <dbReference type="ARBA" id="ARBA00023136"/>
    </source>
</evidence>
<protein>
    <submittedName>
        <fullName evidence="10">Multiple sugar transport system permease protein</fullName>
    </submittedName>
</protein>
<keyword evidence="5 7" id="KW-1133">Transmembrane helix</keyword>
<evidence type="ECO:0000256" key="8">
    <source>
        <dbReference type="SAM" id="MobiDB-lite"/>
    </source>
</evidence>